<gene>
    <name evidence="1" type="ORF">CK820_G0003334</name>
</gene>
<comment type="caution">
    <text evidence="1">The sequence shown here is derived from an EMBL/GenBank/DDBJ whole genome shotgun (WGS) entry which is preliminary data.</text>
</comment>
<sequence>MGVGTSKPGVEYNLVVRRFLSPSEKRSIRVGVTQFSRCRQSPLSLTRKGNSLTPCASQVSEMNPVPQMKMQKSPSSASLTLGAVDWSCSYSAILAPLLSGI</sequence>
<dbReference type="Proteomes" id="UP000236370">
    <property type="component" value="Unassembled WGS sequence"/>
</dbReference>
<dbReference type="EMBL" id="NBAG03000215">
    <property type="protein sequence ID" value="PNI82584.1"/>
    <property type="molecule type" value="Genomic_DNA"/>
</dbReference>
<protein>
    <submittedName>
        <fullName evidence="1">T0011406 isoform 2</fullName>
    </submittedName>
</protein>
<accession>A0A2J8PEY3</accession>
<reference evidence="1 2" key="1">
    <citation type="submission" date="2017-12" db="EMBL/GenBank/DDBJ databases">
        <title>High-resolution comparative analysis of great ape genomes.</title>
        <authorList>
            <person name="Pollen A."/>
            <person name="Hastie A."/>
            <person name="Hormozdiari F."/>
            <person name="Dougherty M."/>
            <person name="Liu R."/>
            <person name="Chaisson M."/>
            <person name="Hoppe E."/>
            <person name="Hill C."/>
            <person name="Pang A."/>
            <person name="Hillier L."/>
            <person name="Baker C."/>
            <person name="Armstrong J."/>
            <person name="Shendure J."/>
            <person name="Paten B."/>
            <person name="Wilson R."/>
            <person name="Chao H."/>
            <person name="Schneider V."/>
            <person name="Ventura M."/>
            <person name="Kronenberg Z."/>
            <person name="Murali S."/>
            <person name="Gordon D."/>
            <person name="Cantsilieris S."/>
            <person name="Munson K."/>
            <person name="Nelson B."/>
            <person name="Raja A."/>
            <person name="Underwood J."/>
            <person name="Diekhans M."/>
            <person name="Fiddes I."/>
            <person name="Haussler D."/>
            <person name="Eichler E."/>
        </authorList>
    </citation>
    <scope>NUCLEOTIDE SEQUENCE [LARGE SCALE GENOMIC DNA]</scope>
    <source>
        <strain evidence="1">Yerkes chimp pedigree #C0471</strain>
    </source>
</reference>
<evidence type="ECO:0000313" key="2">
    <source>
        <dbReference type="Proteomes" id="UP000236370"/>
    </source>
</evidence>
<dbReference type="AlphaFoldDB" id="A0A2J8PEY3"/>
<proteinExistence type="predicted"/>
<organism evidence="1 2">
    <name type="scientific">Pan troglodytes</name>
    <name type="common">Chimpanzee</name>
    <dbReference type="NCBI Taxonomy" id="9598"/>
    <lineage>
        <taxon>Eukaryota</taxon>
        <taxon>Metazoa</taxon>
        <taxon>Chordata</taxon>
        <taxon>Craniata</taxon>
        <taxon>Vertebrata</taxon>
        <taxon>Euteleostomi</taxon>
        <taxon>Mammalia</taxon>
        <taxon>Eutheria</taxon>
        <taxon>Euarchontoglires</taxon>
        <taxon>Primates</taxon>
        <taxon>Haplorrhini</taxon>
        <taxon>Catarrhini</taxon>
        <taxon>Hominidae</taxon>
        <taxon>Pan</taxon>
    </lineage>
</organism>
<evidence type="ECO:0000313" key="1">
    <source>
        <dbReference type="EMBL" id="PNI82584.1"/>
    </source>
</evidence>
<name>A0A2J8PEY3_PANTR</name>